<dbReference type="Pfam" id="PF10536">
    <property type="entry name" value="PMD"/>
    <property type="match status" value="1"/>
</dbReference>
<dbReference type="OrthoDB" id="1572276at2759"/>
<accession>A0A8X7SCP9</accession>
<dbReference type="InterPro" id="IPR044824">
    <property type="entry name" value="MAIN-like"/>
</dbReference>
<feature type="domain" description="Aminotransferase-like plant mobile" evidence="1">
    <location>
        <begin position="33"/>
        <end position="226"/>
    </location>
</feature>
<dbReference type="Proteomes" id="UP000886595">
    <property type="component" value="Unassembled WGS sequence"/>
</dbReference>
<sequence>MLPRHSLKTLSLSVSFKGWRLWREDFKTWATKMSALGSPVFAALDGSGEETKAKVQREWLMLKKYIDGRGITQPVWMKNFMDSGHELEHVAFLVLWLSYFVFPSNCYTINEAVFPVAVHLSSSTRITLAPAVLAHLYADLTLLKYHVRGFTRSESITLSALFKLVQVWTWERFRELQPIPNLLLEGQPRLALWDDLKKGNRDARKILDNSKVDSFEWRPYTKTVKN</sequence>
<dbReference type="PANTHER" id="PTHR46033">
    <property type="entry name" value="PROTEIN MAIN-LIKE 2"/>
    <property type="match status" value="1"/>
</dbReference>
<evidence type="ECO:0000259" key="1">
    <source>
        <dbReference type="Pfam" id="PF10536"/>
    </source>
</evidence>
<dbReference type="AlphaFoldDB" id="A0A8X7SCP9"/>
<name>A0A8X7SCP9_BRACI</name>
<evidence type="ECO:0000313" key="3">
    <source>
        <dbReference type="Proteomes" id="UP000886595"/>
    </source>
</evidence>
<proteinExistence type="predicted"/>
<gene>
    <name evidence="2" type="ORF">Bca52824_033534</name>
</gene>
<dbReference type="PANTHER" id="PTHR46033:SF73">
    <property type="entry name" value="AMINOTRANSFERASE-LIKE, MOBILE DOMAIN PROTEIN-RELATED"/>
    <property type="match status" value="1"/>
</dbReference>
<dbReference type="EMBL" id="JAAMPC010000007">
    <property type="protein sequence ID" value="KAG2304883.1"/>
    <property type="molecule type" value="Genomic_DNA"/>
</dbReference>
<protein>
    <recommendedName>
        <fullName evidence="1">Aminotransferase-like plant mobile domain-containing protein</fullName>
    </recommendedName>
</protein>
<dbReference type="InterPro" id="IPR019557">
    <property type="entry name" value="AminoTfrase-like_pln_mobile"/>
</dbReference>
<reference evidence="2 3" key="1">
    <citation type="submission" date="2020-02" db="EMBL/GenBank/DDBJ databases">
        <authorList>
            <person name="Ma Q."/>
            <person name="Huang Y."/>
            <person name="Song X."/>
            <person name="Pei D."/>
        </authorList>
    </citation>
    <scope>NUCLEOTIDE SEQUENCE [LARGE SCALE GENOMIC DNA]</scope>
    <source>
        <strain evidence="2">Sxm20200214</strain>
        <tissue evidence="2">Leaf</tissue>
    </source>
</reference>
<comment type="caution">
    <text evidence="2">The sequence shown here is derived from an EMBL/GenBank/DDBJ whole genome shotgun (WGS) entry which is preliminary data.</text>
</comment>
<keyword evidence="3" id="KW-1185">Reference proteome</keyword>
<dbReference type="GO" id="GO:0010073">
    <property type="term" value="P:meristem maintenance"/>
    <property type="evidence" value="ECO:0007669"/>
    <property type="project" value="InterPro"/>
</dbReference>
<evidence type="ECO:0000313" key="2">
    <source>
        <dbReference type="EMBL" id="KAG2304883.1"/>
    </source>
</evidence>
<organism evidence="2 3">
    <name type="scientific">Brassica carinata</name>
    <name type="common">Ethiopian mustard</name>
    <name type="synonym">Abyssinian cabbage</name>
    <dbReference type="NCBI Taxonomy" id="52824"/>
    <lineage>
        <taxon>Eukaryota</taxon>
        <taxon>Viridiplantae</taxon>
        <taxon>Streptophyta</taxon>
        <taxon>Embryophyta</taxon>
        <taxon>Tracheophyta</taxon>
        <taxon>Spermatophyta</taxon>
        <taxon>Magnoliopsida</taxon>
        <taxon>eudicotyledons</taxon>
        <taxon>Gunneridae</taxon>
        <taxon>Pentapetalae</taxon>
        <taxon>rosids</taxon>
        <taxon>malvids</taxon>
        <taxon>Brassicales</taxon>
        <taxon>Brassicaceae</taxon>
        <taxon>Brassiceae</taxon>
        <taxon>Brassica</taxon>
    </lineage>
</organism>